<evidence type="ECO:0000259" key="4">
    <source>
        <dbReference type="Pfam" id="PF20990"/>
    </source>
</evidence>
<dbReference type="InterPro" id="IPR018702">
    <property type="entry name" value="DUF2207"/>
</dbReference>
<feature type="region of interest" description="Disordered" evidence="1">
    <location>
        <begin position="579"/>
        <end position="607"/>
    </location>
</feature>
<dbReference type="RefSeq" id="WP_024624345.1">
    <property type="nucleotide sequence ID" value="NZ_AYGX02000107.1"/>
</dbReference>
<organism evidence="5 6">
    <name type="scientific">Lactiplantibacillus fabifermentans DSM 21115</name>
    <dbReference type="NCBI Taxonomy" id="1413187"/>
    <lineage>
        <taxon>Bacteria</taxon>
        <taxon>Bacillati</taxon>
        <taxon>Bacillota</taxon>
        <taxon>Bacilli</taxon>
        <taxon>Lactobacillales</taxon>
        <taxon>Lactobacillaceae</taxon>
        <taxon>Lactiplantibacillus</taxon>
    </lineage>
</organism>
<name>A0A0R2NM23_9LACO</name>
<comment type="caution">
    <text evidence="5">The sequence shown here is derived from an EMBL/GenBank/DDBJ whole genome shotgun (WGS) entry which is preliminary data.</text>
</comment>
<feature type="transmembrane region" description="Helical" evidence="2">
    <location>
        <begin position="423"/>
        <end position="443"/>
    </location>
</feature>
<feature type="transmembrane region" description="Helical" evidence="2">
    <location>
        <begin position="449"/>
        <end position="470"/>
    </location>
</feature>
<dbReference type="Proteomes" id="UP000050920">
    <property type="component" value="Unassembled WGS sequence"/>
</dbReference>
<reference evidence="5 6" key="1">
    <citation type="journal article" date="2015" name="Genome Announc.">
        <title>Expanding the biotechnology potential of lactobacilli through comparative genomics of 213 strains and associated genera.</title>
        <authorList>
            <person name="Sun Z."/>
            <person name="Harris H.M."/>
            <person name="McCann A."/>
            <person name="Guo C."/>
            <person name="Argimon S."/>
            <person name="Zhang W."/>
            <person name="Yang X."/>
            <person name="Jeffery I.B."/>
            <person name="Cooney J.C."/>
            <person name="Kagawa T.F."/>
            <person name="Liu W."/>
            <person name="Song Y."/>
            <person name="Salvetti E."/>
            <person name="Wrobel A."/>
            <person name="Rasinkangas P."/>
            <person name="Parkhill J."/>
            <person name="Rea M.C."/>
            <person name="O'Sullivan O."/>
            <person name="Ritari J."/>
            <person name="Douillard F.P."/>
            <person name="Paul Ross R."/>
            <person name="Yang R."/>
            <person name="Briner A.E."/>
            <person name="Felis G.E."/>
            <person name="de Vos W.M."/>
            <person name="Barrangou R."/>
            <person name="Klaenhammer T.R."/>
            <person name="Caufield P.W."/>
            <person name="Cui Y."/>
            <person name="Zhang H."/>
            <person name="O'Toole P.W."/>
        </authorList>
    </citation>
    <scope>NUCLEOTIDE SEQUENCE [LARGE SCALE GENOMIC DNA]</scope>
    <source>
        <strain evidence="5 6">DSM 21115</strain>
    </source>
</reference>
<evidence type="ECO:0000256" key="2">
    <source>
        <dbReference type="SAM" id="Phobius"/>
    </source>
</evidence>
<dbReference type="EMBL" id="AYGX02000107">
    <property type="protein sequence ID" value="KRO26773.1"/>
    <property type="molecule type" value="Genomic_DNA"/>
</dbReference>
<feature type="transmembrane region" description="Helical" evidence="2">
    <location>
        <begin position="261"/>
        <end position="285"/>
    </location>
</feature>
<evidence type="ECO:0000313" key="6">
    <source>
        <dbReference type="Proteomes" id="UP000050920"/>
    </source>
</evidence>
<dbReference type="Pfam" id="PF09972">
    <property type="entry name" value="DUF2207"/>
    <property type="match status" value="1"/>
</dbReference>
<dbReference type="Pfam" id="PF20990">
    <property type="entry name" value="DUF2207_C"/>
    <property type="match status" value="1"/>
</dbReference>
<proteinExistence type="predicted"/>
<keyword evidence="2" id="KW-1133">Transmembrane helix</keyword>
<dbReference type="AlphaFoldDB" id="A0A0R2NM23"/>
<dbReference type="InterPro" id="IPR048389">
    <property type="entry name" value="YciQ-like_C"/>
</dbReference>
<evidence type="ECO:0000259" key="3">
    <source>
        <dbReference type="Pfam" id="PF09972"/>
    </source>
</evidence>
<feature type="domain" description="Predicted membrane protein YciQ-like C-terminal" evidence="4">
    <location>
        <begin position="301"/>
        <end position="532"/>
    </location>
</feature>
<accession>A0A0R2NM23</accession>
<keyword evidence="6" id="KW-1185">Reference proteome</keyword>
<keyword evidence="2" id="KW-0812">Transmembrane</keyword>
<feature type="transmembrane region" description="Helical" evidence="2">
    <location>
        <begin position="7"/>
        <end position="27"/>
    </location>
</feature>
<feature type="domain" description="DUF2207" evidence="3">
    <location>
        <begin position="35"/>
        <end position="221"/>
    </location>
</feature>
<evidence type="ECO:0000313" key="5">
    <source>
        <dbReference type="EMBL" id="KRO26773.1"/>
    </source>
</evidence>
<feature type="compositionally biased region" description="Gly residues" evidence="1">
    <location>
        <begin position="586"/>
        <end position="607"/>
    </location>
</feature>
<keyword evidence="2" id="KW-0472">Membrane</keyword>
<evidence type="ECO:0000256" key="1">
    <source>
        <dbReference type="SAM" id="MobiDB-lite"/>
    </source>
</evidence>
<protein>
    <submittedName>
        <fullName evidence="5">Integral membrane protein</fullName>
    </submittedName>
</protein>
<sequence length="607" mass="66912">MTKQRQVWWGLMLSMLFSIGVFCWQPLRALADYQINQYQVHVNVQNDGSAEVTQALTYIFDDDYHGVFNVQDLRGIQGANFESVTTQLNSGPVIKATAATTGANNTYQLSQNTDRMRVKLYRSVSDDDRLQVVYRYHLKGVVTNYADTADLNWKVIGTGWDVALHHVKITMQLPAKNISKLQAWTHGPLNGQTKVDRAAGKVVMTVSRNPANSFVESHLLFPTSVTAKNTRTSTKNHLKAAQQQEAKLVAAANKKRQQQRLLQIVLVGLAAIVWLGTVIYAVVWLSRHRPNHHQRPIPMAHSFDVPLVGPALAQSVWRDRRPDSRALSAVILKAAANREIKLETLPGDEVQLTKLGPVTSEFLEKCFNKVGTGQQFTLSQLKKFGKHDKKGRLSKWFDRWQTAVRTETHVYDDNQNIGILNHWVGFSTAITALGAMMVVTSWWQATSVFVSLTTLASLVALVSWVGYLVARQRIERHTDDGLMLKNQINGFRNMLKDIGHFNTAEIGDLILWEQILPYAAAFGLAKQVANKLAMDFSDVDLADNMIIYYPIFFSGNGLDFDLSGAINDSFSGAISSSNSASSSSGSSGGFSGGSSGGFGGGSGGGAF</sequence>
<gene>
    <name evidence="5" type="ORF">DY78_GL000629</name>
</gene>